<evidence type="ECO:0000313" key="1">
    <source>
        <dbReference type="EMBL" id="KAF6157764.1"/>
    </source>
</evidence>
<dbReference type="AlphaFoldDB" id="A0A7J7MSD7"/>
<organism evidence="1 2">
    <name type="scientific">Kingdonia uniflora</name>
    <dbReference type="NCBI Taxonomy" id="39325"/>
    <lineage>
        <taxon>Eukaryota</taxon>
        <taxon>Viridiplantae</taxon>
        <taxon>Streptophyta</taxon>
        <taxon>Embryophyta</taxon>
        <taxon>Tracheophyta</taxon>
        <taxon>Spermatophyta</taxon>
        <taxon>Magnoliopsida</taxon>
        <taxon>Ranunculales</taxon>
        <taxon>Circaeasteraceae</taxon>
        <taxon>Kingdonia</taxon>
    </lineage>
</organism>
<accession>A0A7J7MSD7</accession>
<gene>
    <name evidence="1" type="ORF">GIB67_034697</name>
</gene>
<proteinExistence type="predicted"/>
<sequence>MSVPQFGDWIRRETCDCSLDFSKIREMRSRIREISLELVLVTMKNLSLSAHNNNTINNITITTTTKGGRRKLEGEKLHSETGV</sequence>
<name>A0A7J7MSD7_9MAGN</name>
<comment type="caution">
    <text evidence="1">The sequence shown here is derived from an EMBL/GenBank/DDBJ whole genome shotgun (WGS) entry which is preliminary data.</text>
</comment>
<reference evidence="1 2" key="1">
    <citation type="journal article" date="2020" name="IScience">
        <title>Genome Sequencing of the Endangered Kingdonia uniflora (Circaeasteraceae, Ranunculales) Reveals Potential Mechanisms of Evolutionary Specialization.</title>
        <authorList>
            <person name="Sun Y."/>
            <person name="Deng T."/>
            <person name="Zhang A."/>
            <person name="Moore M.J."/>
            <person name="Landis J.B."/>
            <person name="Lin N."/>
            <person name="Zhang H."/>
            <person name="Zhang X."/>
            <person name="Huang J."/>
            <person name="Zhang X."/>
            <person name="Sun H."/>
            <person name="Wang H."/>
        </authorList>
    </citation>
    <scope>NUCLEOTIDE SEQUENCE [LARGE SCALE GENOMIC DNA]</scope>
    <source>
        <strain evidence="1">TB1705</strain>
        <tissue evidence="1">Leaf</tissue>
    </source>
</reference>
<evidence type="ECO:0000313" key="2">
    <source>
        <dbReference type="Proteomes" id="UP000541444"/>
    </source>
</evidence>
<keyword evidence="2" id="KW-1185">Reference proteome</keyword>
<protein>
    <submittedName>
        <fullName evidence="1">Uncharacterized protein</fullName>
    </submittedName>
</protein>
<dbReference type="Proteomes" id="UP000541444">
    <property type="component" value="Unassembled WGS sequence"/>
</dbReference>
<dbReference type="EMBL" id="JACGCM010001266">
    <property type="protein sequence ID" value="KAF6157764.1"/>
    <property type="molecule type" value="Genomic_DNA"/>
</dbReference>